<accession>A0A1A9VC06</accession>
<organism evidence="3 4">
    <name type="scientific">Glossina austeni</name>
    <name type="common">Savannah tsetse fly</name>
    <dbReference type="NCBI Taxonomy" id="7395"/>
    <lineage>
        <taxon>Eukaryota</taxon>
        <taxon>Metazoa</taxon>
        <taxon>Ecdysozoa</taxon>
        <taxon>Arthropoda</taxon>
        <taxon>Hexapoda</taxon>
        <taxon>Insecta</taxon>
        <taxon>Pterygota</taxon>
        <taxon>Neoptera</taxon>
        <taxon>Endopterygota</taxon>
        <taxon>Diptera</taxon>
        <taxon>Brachycera</taxon>
        <taxon>Muscomorpha</taxon>
        <taxon>Hippoboscoidea</taxon>
        <taxon>Glossinidae</taxon>
        <taxon>Glossina</taxon>
    </lineage>
</organism>
<evidence type="ECO:0000313" key="3">
    <source>
        <dbReference type="EnsemblMetazoa" id="GAUT032404-PA"/>
    </source>
</evidence>
<feature type="compositionally biased region" description="Low complexity" evidence="2">
    <location>
        <begin position="420"/>
        <end position="451"/>
    </location>
</feature>
<evidence type="ECO:0000256" key="1">
    <source>
        <dbReference type="SAM" id="Coils"/>
    </source>
</evidence>
<dbReference type="EnsemblMetazoa" id="GAUT032404-RA">
    <property type="protein sequence ID" value="GAUT032404-PA"/>
    <property type="gene ID" value="GAUT032404"/>
</dbReference>
<dbReference type="AlphaFoldDB" id="A0A1A9VC06"/>
<evidence type="ECO:0008006" key="5">
    <source>
        <dbReference type="Google" id="ProtNLM"/>
    </source>
</evidence>
<evidence type="ECO:0000256" key="2">
    <source>
        <dbReference type="SAM" id="MobiDB-lite"/>
    </source>
</evidence>
<dbReference type="SUPFAM" id="SSF57903">
    <property type="entry name" value="FYVE/PHD zinc finger"/>
    <property type="match status" value="1"/>
</dbReference>
<feature type="region of interest" description="Disordered" evidence="2">
    <location>
        <begin position="522"/>
        <end position="585"/>
    </location>
</feature>
<keyword evidence="1" id="KW-0175">Coiled coil</keyword>
<evidence type="ECO:0000313" key="4">
    <source>
        <dbReference type="Proteomes" id="UP000078200"/>
    </source>
</evidence>
<feature type="region of interest" description="Disordered" evidence="2">
    <location>
        <begin position="351"/>
        <end position="460"/>
    </location>
</feature>
<dbReference type="STRING" id="7395.A0A1A9VC06"/>
<feature type="compositionally biased region" description="Low complexity" evidence="2">
    <location>
        <begin position="360"/>
        <end position="398"/>
    </location>
</feature>
<dbReference type="Proteomes" id="UP000078200">
    <property type="component" value="Unassembled WGS sequence"/>
</dbReference>
<feature type="compositionally biased region" description="Low complexity" evidence="2">
    <location>
        <begin position="568"/>
        <end position="580"/>
    </location>
</feature>
<feature type="coiled-coil region" evidence="1">
    <location>
        <begin position="635"/>
        <end position="676"/>
    </location>
</feature>
<dbReference type="VEuPathDB" id="VectorBase:GAUT032404"/>
<name>A0A1A9VC06_GLOAU</name>
<reference evidence="3" key="1">
    <citation type="submission" date="2020-05" db="UniProtKB">
        <authorList>
            <consortium name="EnsemblMetazoa"/>
        </authorList>
    </citation>
    <scope>IDENTIFICATION</scope>
    <source>
        <strain evidence="3">TTRI</strain>
    </source>
</reference>
<keyword evidence="4" id="KW-1185">Reference proteome</keyword>
<sequence>MFKTPLSATTTSSSGVTKKMETSCKKVTIISKALSSPSSRQLTGNRLFQKYLDKFFKLPKDIKNDIIYCQRAMKAHIKVHQMVLDVFQQQHDADPQQKKRILDELEAEICEINAEQHFLFLRVRRIIDEFHKTLQQNGIPIDTTATNNMVANEIVPHVNDSKIEIVPITVLFRNSEERLIEKYFEIQKKQKPCEIIDLDDDGPSSSRSSRMLMEKKLDKVQDKYRGAKREYSPSAVNTVNSESLLLNGRNGNSNGQSLLKPMSQRMSVDTATDMQPKITAAFSLCEIYNQATKIQAMATAGPYDTNEKPVELPVSTNVKMSRMNLRQALKRAQAAVRGPMVTQRNLANHSPLAPIQSEGSPQPQQQQPNKSQQQKQQQTHQQQHQNYQQQKPPQQQTKISTPVEPSGFLKKSQSTKTRNTRNSAAAAASTLIKTPETTSSSGEGTPERSSTPPHSSWPDEIEETRTKVEEYGQEMFLRIFHLFTPEVHAQLQQRRSKRRRRCVQNNVRSLYHYGKIEHNIPPTAAIEQSDSKKKRKAFLLSPQIKKTLPNKKAKRRSAEKIDDAAYERSLAPPSRSVSSSPDDKRDCNECLKSGGILEQCDACKFFYHPTCHHEENDCEEINTLKTEVKLCPTCRKIQEQMLEKELKKNESLEKKARDLELQLAKERDRHDILERTGKQYKIQMNTLFKFVNSIKTLPNAIVTREPIVDSNIITLD</sequence>
<feature type="compositionally biased region" description="Basic and acidic residues" evidence="2">
    <location>
        <begin position="556"/>
        <end position="566"/>
    </location>
</feature>
<dbReference type="InterPro" id="IPR011011">
    <property type="entry name" value="Znf_FYVE_PHD"/>
</dbReference>
<proteinExistence type="predicted"/>
<protein>
    <recommendedName>
        <fullName evidence="5">PHD-type domain-containing protein</fullName>
    </recommendedName>
</protein>